<dbReference type="Gene3D" id="1.10.10.10">
    <property type="entry name" value="Winged helix-like DNA-binding domain superfamily/Winged helix DNA-binding domain"/>
    <property type="match status" value="1"/>
</dbReference>
<keyword evidence="6" id="KW-1185">Reference proteome</keyword>
<sequence>MGKSLTIAPNDGEMLKPAELIELRGTGPLTLHDRRVFNHLVEAAWGPEMAKPGREFTVPTASLKHPAEPTTKRLVESIERLMRTIVVARRADGAEIRMQLLGTNTIETTINTGSLTYSFPPRLAELVRDSNIFAKLDHAVMRSFSSKYAFALYEAVARRVRLRHVFTEQFTVAGLRELLGVEDGKLVPYKNLKLKAIDAAVAEVNAITPYSVAIEPQRKGRKVVGFIMGWGTKDEAGMREAYAEMNRPRIGRRNRLNKTAENMVIVDDDASQ</sequence>
<gene>
    <name evidence="4" type="ORF">EYF88_17360</name>
    <name evidence="3" type="ORF">SAMN06265378_1323</name>
</gene>
<evidence type="ECO:0000313" key="5">
    <source>
        <dbReference type="Proteomes" id="UP000198409"/>
    </source>
</evidence>
<feature type="domain" description="Initiator Rep protein WH1" evidence="2">
    <location>
        <begin position="16"/>
        <end position="154"/>
    </location>
</feature>
<evidence type="ECO:0000313" key="4">
    <source>
        <dbReference type="EMBL" id="TBN45234.1"/>
    </source>
</evidence>
<dbReference type="Proteomes" id="UP000292859">
    <property type="component" value="Unassembled WGS sequence"/>
</dbReference>
<comment type="similarity">
    <text evidence="1">Belongs to the initiator RepB protein family.</text>
</comment>
<proteinExistence type="inferred from homology"/>
<reference evidence="4 6" key="3">
    <citation type="submission" date="2019-02" db="EMBL/GenBank/DDBJ databases">
        <authorList>
            <person name="Zhang G."/>
        </authorList>
    </citation>
    <scope>NUCLEOTIDE SEQUENCE [LARGE SCALE GENOMIC DNA]</scope>
    <source>
        <strain evidence="4 6">CMB17</strain>
    </source>
</reference>
<dbReference type="Proteomes" id="UP000198409">
    <property type="component" value="Unassembled WGS sequence"/>
</dbReference>
<dbReference type="AlphaFoldDB" id="A0A238YWK8"/>
<evidence type="ECO:0000313" key="3">
    <source>
        <dbReference type="EMBL" id="SNR75302.1"/>
    </source>
</evidence>
<dbReference type="OrthoDB" id="581589at2"/>
<evidence type="ECO:0000259" key="2">
    <source>
        <dbReference type="Pfam" id="PF01051"/>
    </source>
</evidence>
<dbReference type="EMBL" id="SIRL01000028">
    <property type="protein sequence ID" value="TBN45234.1"/>
    <property type="molecule type" value="Genomic_DNA"/>
</dbReference>
<dbReference type="InterPro" id="IPR036388">
    <property type="entry name" value="WH-like_DNA-bd_sf"/>
</dbReference>
<dbReference type="EMBL" id="FZNM01000032">
    <property type="protein sequence ID" value="SNR75302.1"/>
    <property type="molecule type" value="Genomic_DNA"/>
</dbReference>
<dbReference type="Pfam" id="PF01051">
    <property type="entry name" value="Rep3_N"/>
    <property type="match status" value="1"/>
</dbReference>
<evidence type="ECO:0000313" key="6">
    <source>
        <dbReference type="Proteomes" id="UP000292859"/>
    </source>
</evidence>
<dbReference type="GO" id="GO:0006270">
    <property type="term" value="P:DNA replication initiation"/>
    <property type="evidence" value="ECO:0007669"/>
    <property type="project" value="InterPro"/>
</dbReference>
<reference evidence="5" key="1">
    <citation type="submission" date="2017-06" db="EMBL/GenBank/DDBJ databases">
        <authorList>
            <person name="Varghese N."/>
            <person name="Submissions S."/>
        </authorList>
    </citation>
    <scope>NUCLEOTIDE SEQUENCE [LARGE SCALE GENOMIC DNA]</scope>
    <source>
        <strain evidence="5">DSM 26170</strain>
    </source>
</reference>
<dbReference type="SUPFAM" id="SSF46785">
    <property type="entry name" value="Winged helix' DNA-binding domain"/>
    <property type="match status" value="1"/>
</dbReference>
<dbReference type="GO" id="GO:0003887">
    <property type="term" value="F:DNA-directed DNA polymerase activity"/>
    <property type="evidence" value="ECO:0007669"/>
    <property type="project" value="InterPro"/>
</dbReference>
<dbReference type="InterPro" id="IPR000525">
    <property type="entry name" value="Initiator_Rep_WH1"/>
</dbReference>
<dbReference type="InterPro" id="IPR036390">
    <property type="entry name" value="WH_DNA-bd_sf"/>
</dbReference>
<evidence type="ECO:0000256" key="1">
    <source>
        <dbReference type="ARBA" id="ARBA00038283"/>
    </source>
</evidence>
<dbReference type="Pfam" id="PF21205">
    <property type="entry name" value="Rep3_C"/>
    <property type="match status" value="1"/>
</dbReference>
<organism evidence="3 5">
    <name type="scientific">Paracoccus sediminis</name>
    <dbReference type="NCBI Taxonomy" id="1214787"/>
    <lineage>
        <taxon>Bacteria</taxon>
        <taxon>Pseudomonadati</taxon>
        <taxon>Pseudomonadota</taxon>
        <taxon>Alphaproteobacteria</taxon>
        <taxon>Rhodobacterales</taxon>
        <taxon>Paracoccaceae</taxon>
        <taxon>Paracoccus</taxon>
    </lineage>
</organism>
<reference evidence="3" key="2">
    <citation type="submission" date="2017-06" db="EMBL/GenBank/DDBJ databases">
        <authorList>
            <person name="Kim H.J."/>
            <person name="Triplett B.A."/>
        </authorList>
    </citation>
    <scope>NUCLEOTIDE SEQUENCE [LARGE SCALE GENOMIC DNA]</scope>
    <source>
        <strain evidence="3">DSM 26170</strain>
    </source>
</reference>
<accession>A0A238YWK8</accession>
<name>A0A238YWK8_9RHOB</name>
<protein>
    <submittedName>
        <fullName evidence="3">Initiator Replication protein</fullName>
    </submittedName>
    <submittedName>
        <fullName evidence="4">RepB family plasmid replication initiator protein</fullName>
    </submittedName>
</protein>